<sequence length="196" mass="22546">MITAIVLGYGVFQESNQEYKDYLDWICKTIKDRGIEKLVICGGFTNPQLKDVSEAQSIYTYLKLNLPVETSIVLEEKSITTPQNLEFAKEEISAEDNILIFCDLARLAKVIWLSSRILLGKTQSEIGHAVLDFYLDKKIKPFDCWNLTVMSFDFPSRDKYQYFAQSFTGLIEVESLDDKSLDEKIITQRKKDFGIN</sequence>
<dbReference type="InterPro" id="IPR003848">
    <property type="entry name" value="DUF218"/>
</dbReference>
<dbReference type="AlphaFoldDB" id="A0A1F5FTB9"/>
<accession>A0A1F5FTB9</accession>
<evidence type="ECO:0000313" key="3">
    <source>
        <dbReference type="Proteomes" id="UP000179237"/>
    </source>
</evidence>
<protein>
    <recommendedName>
        <fullName evidence="1">DUF218 domain-containing protein</fullName>
    </recommendedName>
</protein>
<comment type="caution">
    <text evidence="2">The sequence shown here is derived from an EMBL/GenBank/DDBJ whole genome shotgun (WGS) entry which is preliminary data.</text>
</comment>
<dbReference type="Gene3D" id="3.40.50.620">
    <property type="entry name" value="HUPs"/>
    <property type="match status" value="1"/>
</dbReference>
<organism evidence="2 3">
    <name type="scientific">Candidatus Collierbacteria bacterium RIFOXYD1_FULL_40_9</name>
    <dbReference type="NCBI Taxonomy" id="1817731"/>
    <lineage>
        <taxon>Bacteria</taxon>
        <taxon>Candidatus Collieribacteriota</taxon>
    </lineage>
</organism>
<dbReference type="Proteomes" id="UP000179237">
    <property type="component" value="Unassembled WGS sequence"/>
</dbReference>
<name>A0A1F5FTB9_9BACT</name>
<proteinExistence type="predicted"/>
<reference evidence="2 3" key="1">
    <citation type="journal article" date="2016" name="Nat. Commun.">
        <title>Thousands of microbial genomes shed light on interconnected biogeochemical processes in an aquifer system.</title>
        <authorList>
            <person name="Anantharaman K."/>
            <person name="Brown C.T."/>
            <person name="Hug L.A."/>
            <person name="Sharon I."/>
            <person name="Castelle C.J."/>
            <person name="Probst A.J."/>
            <person name="Thomas B.C."/>
            <person name="Singh A."/>
            <person name="Wilkins M.J."/>
            <person name="Karaoz U."/>
            <person name="Brodie E.L."/>
            <person name="Williams K.H."/>
            <person name="Hubbard S.S."/>
            <person name="Banfield J.F."/>
        </authorList>
    </citation>
    <scope>NUCLEOTIDE SEQUENCE [LARGE SCALE GENOMIC DNA]</scope>
</reference>
<dbReference type="InterPro" id="IPR014729">
    <property type="entry name" value="Rossmann-like_a/b/a_fold"/>
</dbReference>
<evidence type="ECO:0000313" key="2">
    <source>
        <dbReference type="EMBL" id="OGD82852.1"/>
    </source>
</evidence>
<evidence type="ECO:0000259" key="1">
    <source>
        <dbReference type="Pfam" id="PF02698"/>
    </source>
</evidence>
<gene>
    <name evidence="2" type="ORF">A2572_01990</name>
</gene>
<feature type="domain" description="DUF218" evidence="1">
    <location>
        <begin position="4"/>
        <end position="102"/>
    </location>
</feature>
<dbReference type="EMBL" id="MFAQ01000037">
    <property type="protein sequence ID" value="OGD82852.1"/>
    <property type="molecule type" value="Genomic_DNA"/>
</dbReference>
<dbReference type="Pfam" id="PF02698">
    <property type="entry name" value="DUF218"/>
    <property type="match status" value="1"/>
</dbReference>